<keyword evidence="3 6" id="KW-0378">Hydrolase</keyword>
<keyword evidence="2" id="KW-0479">Metal-binding</keyword>
<proteinExistence type="predicted"/>
<protein>
    <submittedName>
        <fullName evidence="6">Formimidoylglutamate deiminase</fullName>
        <ecNumber evidence="6">3.5.3.13</ecNumber>
    </submittedName>
</protein>
<reference evidence="6 7" key="1">
    <citation type="submission" date="2021-03" db="EMBL/GenBank/DDBJ databases">
        <title>Genomic and phenotypic characterization of Chloracidobacterium isolates provides evidence for multiple species.</title>
        <authorList>
            <person name="Saini M.K."/>
            <person name="Costas A.M.G."/>
            <person name="Tank M."/>
            <person name="Bryant D.A."/>
        </authorList>
    </citation>
    <scope>NUCLEOTIDE SEQUENCE [LARGE SCALE GENOMIC DNA]</scope>
    <source>
        <strain evidence="6 7">BV2-C</strain>
    </source>
</reference>
<feature type="domain" description="Amidohydrolase-related" evidence="5">
    <location>
        <begin position="57"/>
        <end position="434"/>
    </location>
</feature>
<dbReference type="EC" id="3.5.3.13" evidence="6"/>
<evidence type="ECO:0000313" key="7">
    <source>
        <dbReference type="Proteomes" id="UP000676506"/>
    </source>
</evidence>
<organism evidence="6 7">
    <name type="scientific">Chloracidobacterium validum</name>
    <dbReference type="NCBI Taxonomy" id="2821543"/>
    <lineage>
        <taxon>Bacteria</taxon>
        <taxon>Pseudomonadati</taxon>
        <taxon>Acidobacteriota</taxon>
        <taxon>Terriglobia</taxon>
        <taxon>Terriglobales</taxon>
        <taxon>Acidobacteriaceae</taxon>
        <taxon>Chloracidobacterium</taxon>
    </lineage>
</organism>
<evidence type="ECO:0000256" key="1">
    <source>
        <dbReference type="ARBA" id="ARBA00001947"/>
    </source>
</evidence>
<dbReference type="NCBIfam" id="TIGR02022">
    <property type="entry name" value="hutF"/>
    <property type="match status" value="1"/>
</dbReference>
<dbReference type="Gene3D" id="2.30.40.10">
    <property type="entry name" value="Urease, subunit C, domain 1"/>
    <property type="match status" value="1"/>
</dbReference>
<dbReference type="Pfam" id="PF01979">
    <property type="entry name" value="Amidohydro_1"/>
    <property type="match status" value="1"/>
</dbReference>
<dbReference type="PANTHER" id="PTHR11271">
    <property type="entry name" value="GUANINE DEAMINASE"/>
    <property type="match status" value="1"/>
</dbReference>
<gene>
    <name evidence="6" type="primary">hutF</name>
    <name evidence="6" type="ORF">J8C06_07890</name>
</gene>
<evidence type="ECO:0000256" key="4">
    <source>
        <dbReference type="ARBA" id="ARBA00022833"/>
    </source>
</evidence>
<dbReference type="EMBL" id="CP072648">
    <property type="protein sequence ID" value="QUW02279.1"/>
    <property type="molecule type" value="Genomic_DNA"/>
</dbReference>
<dbReference type="RefSeq" id="WP_211428169.1">
    <property type="nucleotide sequence ID" value="NZ_CP072648.1"/>
</dbReference>
<evidence type="ECO:0000313" key="6">
    <source>
        <dbReference type="EMBL" id="QUW02279.1"/>
    </source>
</evidence>
<keyword evidence="4" id="KW-0862">Zinc</keyword>
<dbReference type="SUPFAM" id="SSF51556">
    <property type="entry name" value="Metallo-dependent hydrolases"/>
    <property type="match status" value="1"/>
</dbReference>
<evidence type="ECO:0000256" key="3">
    <source>
        <dbReference type="ARBA" id="ARBA00022801"/>
    </source>
</evidence>
<dbReference type="Gene3D" id="3.20.20.140">
    <property type="entry name" value="Metal-dependent hydrolases"/>
    <property type="match status" value="1"/>
</dbReference>
<dbReference type="GO" id="GO:0050416">
    <property type="term" value="F:formimidoylglutamate deiminase activity"/>
    <property type="evidence" value="ECO:0007669"/>
    <property type="project" value="UniProtKB-EC"/>
</dbReference>
<dbReference type="InterPro" id="IPR010252">
    <property type="entry name" value="HutF"/>
</dbReference>
<comment type="cofactor">
    <cofactor evidence="1">
        <name>Zn(2+)</name>
        <dbReference type="ChEBI" id="CHEBI:29105"/>
    </cofactor>
</comment>
<dbReference type="PANTHER" id="PTHR11271:SF48">
    <property type="entry name" value="AMIDOHYDROLASE-RELATED DOMAIN-CONTAINING PROTEIN"/>
    <property type="match status" value="1"/>
</dbReference>
<keyword evidence="7" id="KW-1185">Reference proteome</keyword>
<evidence type="ECO:0000259" key="5">
    <source>
        <dbReference type="Pfam" id="PF01979"/>
    </source>
</evidence>
<evidence type="ECO:0000256" key="2">
    <source>
        <dbReference type="ARBA" id="ARBA00022723"/>
    </source>
</evidence>
<dbReference type="InterPro" id="IPR051607">
    <property type="entry name" value="Metallo-dep_hydrolases"/>
</dbReference>
<name>A0ABX8B9C2_9BACT</name>
<dbReference type="Proteomes" id="UP000676506">
    <property type="component" value="Chromosome 1"/>
</dbReference>
<accession>A0ABX8B9C2</accession>
<sequence>MTADFPLASALWTPLAWLPHGWRRQVLLVIGPDGRWRQVEPDVSSPPAEATVLTGAVLPGLVNAHSHAFQRAFAGLAETTTDDQDDFWSWRTRMYALAARLTPEHLRAIAAQLYLELLRGGYTQVCEFHYVHRNEQGDPYDRPLAMMDALVGAAAEVGIGLTLLPTVYERAGFGQPDLLPEQRRFLASPDMIWEMVKTLEQDRRPGINVGLALHSVRAVRPESFRHVYRLAEDFTGPIHIHVAEQVGEVEACLRATGARPVAWLARERWLDPRWQLVHATHTEADEQESVAQSGAGVVVCPTTEANLGDGIPDLAGWVTRGVPLAVGSDSHVTRDWREELRWLVYGTRLVTRRRGVPELLAPAEKLFAGAQTGGGDAAGEPVWGLMPGARADALVLAPSLPGMAGAPARHLLDVVVFSSPGPSWSDVLVAGRWVIRHGRHPRQGRIAARFGDTMQSLWSSAWRVADSAPVDVAPHCAPH</sequence>
<dbReference type="InterPro" id="IPR006680">
    <property type="entry name" value="Amidohydro-rel"/>
</dbReference>
<dbReference type="InterPro" id="IPR032466">
    <property type="entry name" value="Metal_Hydrolase"/>
</dbReference>
<dbReference type="InterPro" id="IPR011059">
    <property type="entry name" value="Metal-dep_hydrolase_composite"/>
</dbReference>
<dbReference type="NCBIfam" id="NF006681">
    <property type="entry name" value="PRK09229.1-2"/>
    <property type="match status" value="1"/>
</dbReference>